<dbReference type="InterPro" id="IPR028135">
    <property type="entry name" value="Ub_USP-typ"/>
</dbReference>
<proteinExistence type="inferred from homology"/>
<evidence type="ECO:0000256" key="1">
    <source>
        <dbReference type="ARBA" id="ARBA00000707"/>
    </source>
</evidence>
<keyword evidence="5 7" id="KW-0378">Hydrolase</keyword>
<dbReference type="SUPFAM" id="SSF143791">
    <property type="entry name" value="DUSP-like"/>
    <property type="match status" value="1"/>
</dbReference>
<protein>
    <recommendedName>
        <fullName evidence="7">Ubiquitin carboxyl-terminal hydrolase</fullName>
        <ecNumber evidence="7">3.4.19.12</ecNumber>
    </recommendedName>
</protein>
<evidence type="ECO:0000256" key="6">
    <source>
        <dbReference type="ARBA" id="ARBA00022807"/>
    </source>
</evidence>
<dbReference type="PROSITE" id="PS00973">
    <property type="entry name" value="USP_2"/>
    <property type="match status" value="1"/>
</dbReference>
<dbReference type="InterPro" id="IPR038765">
    <property type="entry name" value="Papain-like_cys_pep_sf"/>
</dbReference>
<evidence type="ECO:0000256" key="2">
    <source>
        <dbReference type="ARBA" id="ARBA00009085"/>
    </source>
</evidence>
<feature type="region of interest" description="Disordered" evidence="8">
    <location>
        <begin position="228"/>
        <end position="261"/>
    </location>
</feature>
<dbReference type="Gene3D" id="3.90.70.10">
    <property type="entry name" value="Cysteine proteinases"/>
    <property type="match status" value="2"/>
</dbReference>
<feature type="domain" description="DUSP" evidence="10">
    <location>
        <begin position="14"/>
        <end position="126"/>
    </location>
</feature>
<dbReference type="Proteomes" id="UP001642483">
    <property type="component" value="Unassembled WGS sequence"/>
</dbReference>
<comment type="catalytic activity">
    <reaction evidence="1 7">
        <text>Thiol-dependent hydrolysis of ester, thioester, amide, peptide and isopeptide bonds formed by the C-terminal Gly of ubiquitin (a 76-residue protein attached to proteins as an intracellular targeting signal).</text>
        <dbReference type="EC" id="3.4.19.12"/>
    </reaction>
</comment>
<dbReference type="Pfam" id="PF14836">
    <property type="entry name" value="Ubiquitin_3"/>
    <property type="match status" value="1"/>
</dbReference>
<dbReference type="Pfam" id="PF00443">
    <property type="entry name" value="UCH"/>
    <property type="match status" value="1"/>
</dbReference>
<evidence type="ECO:0000256" key="5">
    <source>
        <dbReference type="ARBA" id="ARBA00022801"/>
    </source>
</evidence>
<dbReference type="PROSITE" id="PS00972">
    <property type="entry name" value="USP_1"/>
    <property type="match status" value="1"/>
</dbReference>
<dbReference type="InterPro" id="IPR001394">
    <property type="entry name" value="Peptidase_C19_UCH"/>
</dbReference>
<feature type="compositionally biased region" description="Low complexity" evidence="8">
    <location>
        <begin position="891"/>
        <end position="909"/>
    </location>
</feature>
<sequence>MGELTENGVENKEDKLTREKRKISKLAEKSLIKGDLWFLVDSRWYQQWERYTTNHLCLLDSQDKSESLHPGPIDNSSLFDAKASHEIREHLVEDADYKLLPEQAWKILKESYGVIEDQTAIERKVVEKGEYIKKKVIEIYPLKLKLCNYKNKEALVVKKYSVTTTIDELEKDMKHSLNIPKHQDTRVWNAYLDDYEDLSDGAKTLEEYSLQKDQMVVIEEINSDGTWPYDAERTSSPSTSCNGSATLNKTSGSGSYASSSSYRLRNNRQTPGLCGLSNLGNTCFMNSALQCLSNVPVLTSFFKNDDYKRDLNLTNPLGTKGRIATEYAELIKTLWSGDHSSFIPRDFKLAVGQFQSRFLGYQQQDGQELLAFLIDGLHEDLNRISKKPYVEAKDADGRPDNVVASEAWQNHLKRNKSHIVETLHGLFRSTVDCPECPRVSVTFDPFCFLSLPLPVKRERSVECTFVPVDYDEDVVKYKVTVSKSGLIKDVCEALSELVSIRQENMTATDIYNSRFHKIFGESDQIRNIYEKDFIYVFESPADATMLPVYMRYSSPGGSWYLFGQPIMVPVSLHTTTHRDLYKAILRAAFRYFSNEDLKRDVERMLRSDYDDDVMDEKENSQEQEEKEENLYKLFQIKAVNSFGTQEQKVFEDTTEPLKLSANLYLSADWTKEAYDGHFTSQWLGMVKTHESARPGNVKKSPSGVHLRNCMELFTSKEQLGEDNTWYCSSCKKHQQAFKKFDLWMLPPILVIHFKRFSNTRWSRDKLDTFVDFPTRDLDLTDFVVNPAAKKLEKKRRCYNLIAVSNHYGGLGGGHYTAFAKNSVDKKWHYFDDSSVSDSAEERVVTKAAYMLVYQRQDVESWSNEHPDRPFTFMEPMFSPRAMGMIDDVTPFNFNTNQNSQSNEDVLNNNDADDDMDTT</sequence>
<accession>A0ABP0GFD8</accession>
<keyword evidence="4 7" id="KW-0833">Ubl conjugation pathway</keyword>
<dbReference type="CDD" id="cd02674">
    <property type="entry name" value="Peptidase_C19R"/>
    <property type="match status" value="1"/>
</dbReference>
<feature type="domain" description="USP" evidence="9">
    <location>
        <begin position="274"/>
        <end position="856"/>
    </location>
</feature>
<dbReference type="PANTHER" id="PTHR21646">
    <property type="entry name" value="UBIQUITIN CARBOXYL-TERMINAL HYDROLASE"/>
    <property type="match status" value="1"/>
</dbReference>
<evidence type="ECO:0000256" key="3">
    <source>
        <dbReference type="ARBA" id="ARBA00022670"/>
    </source>
</evidence>
<dbReference type="PROSITE" id="PS50235">
    <property type="entry name" value="USP_3"/>
    <property type="match status" value="1"/>
</dbReference>
<dbReference type="SMART" id="SM00695">
    <property type="entry name" value="DUSP"/>
    <property type="match status" value="1"/>
</dbReference>
<comment type="caution">
    <text evidence="11">The sequence shown here is derived from an EMBL/GenBank/DDBJ whole genome shotgun (WGS) entry which is preliminary data.</text>
</comment>
<dbReference type="InterPro" id="IPR018200">
    <property type="entry name" value="USP_CS"/>
</dbReference>
<organism evidence="11 12">
    <name type="scientific">Clavelina lepadiformis</name>
    <name type="common">Light-bulb sea squirt</name>
    <name type="synonym">Ascidia lepadiformis</name>
    <dbReference type="NCBI Taxonomy" id="159417"/>
    <lineage>
        <taxon>Eukaryota</taxon>
        <taxon>Metazoa</taxon>
        <taxon>Chordata</taxon>
        <taxon>Tunicata</taxon>
        <taxon>Ascidiacea</taxon>
        <taxon>Aplousobranchia</taxon>
        <taxon>Clavelinidae</taxon>
        <taxon>Clavelina</taxon>
    </lineage>
</organism>
<feature type="compositionally biased region" description="Polar residues" evidence="8">
    <location>
        <begin position="234"/>
        <end position="250"/>
    </location>
</feature>
<comment type="similarity">
    <text evidence="2 7">Belongs to the peptidase C19 family.</text>
</comment>
<feature type="region of interest" description="Disordered" evidence="8">
    <location>
        <begin position="891"/>
        <end position="918"/>
    </location>
</feature>
<evidence type="ECO:0000313" key="12">
    <source>
        <dbReference type="Proteomes" id="UP001642483"/>
    </source>
</evidence>
<dbReference type="SUPFAM" id="SSF54001">
    <property type="entry name" value="Cysteine proteinases"/>
    <property type="match status" value="1"/>
</dbReference>
<evidence type="ECO:0000259" key="10">
    <source>
        <dbReference type="PROSITE" id="PS51283"/>
    </source>
</evidence>
<dbReference type="Gene3D" id="3.30.2230.10">
    <property type="entry name" value="DUSP-like"/>
    <property type="match status" value="1"/>
</dbReference>
<evidence type="ECO:0000259" key="9">
    <source>
        <dbReference type="PROSITE" id="PS50235"/>
    </source>
</evidence>
<evidence type="ECO:0000313" key="11">
    <source>
        <dbReference type="EMBL" id="CAK8690310.1"/>
    </source>
</evidence>
<reference evidence="11 12" key="1">
    <citation type="submission" date="2024-02" db="EMBL/GenBank/DDBJ databases">
        <authorList>
            <person name="Daric V."/>
            <person name="Darras S."/>
        </authorList>
    </citation>
    <scope>NUCLEOTIDE SEQUENCE [LARGE SCALE GENOMIC DNA]</scope>
</reference>
<dbReference type="Gene3D" id="3.10.20.90">
    <property type="entry name" value="Phosphatidylinositol 3-kinase Catalytic Subunit, Chain A, domain 1"/>
    <property type="match status" value="1"/>
</dbReference>
<keyword evidence="12" id="KW-1185">Reference proteome</keyword>
<keyword evidence="6 7" id="KW-0788">Thiol protease</keyword>
<evidence type="ECO:0000256" key="4">
    <source>
        <dbReference type="ARBA" id="ARBA00022786"/>
    </source>
</evidence>
<feature type="compositionally biased region" description="Low complexity" evidence="8">
    <location>
        <begin position="251"/>
        <end position="261"/>
    </location>
</feature>
<dbReference type="InterPro" id="IPR006615">
    <property type="entry name" value="Pept_C19_DUSP"/>
</dbReference>
<dbReference type="InterPro" id="IPR050185">
    <property type="entry name" value="Ub_carboxyl-term_hydrolase"/>
</dbReference>
<dbReference type="PROSITE" id="PS51283">
    <property type="entry name" value="DUSP"/>
    <property type="match status" value="1"/>
</dbReference>
<evidence type="ECO:0000256" key="7">
    <source>
        <dbReference type="RuleBase" id="RU366025"/>
    </source>
</evidence>
<keyword evidence="3 7" id="KW-0645">Protease</keyword>
<name>A0ABP0GFD8_CLALP</name>
<gene>
    <name evidence="11" type="ORF">CVLEPA_LOCUS22937</name>
</gene>
<dbReference type="EC" id="3.4.19.12" evidence="7"/>
<dbReference type="PANTHER" id="PTHR21646:SF24">
    <property type="entry name" value="UBIQUITIN CARBOXYL-TERMINAL HYDROLASE"/>
    <property type="match status" value="1"/>
</dbReference>
<dbReference type="InterPro" id="IPR035927">
    <property type="entry name" value="DUSP-like_sf"/>
</dbReference>
<dbReference type="EMBL" id="CAWYQH010000114">
    <property type="protein sequence ID" value="CAK8690310.1"/>
    <property type="molecule type" value="Genomic_DNA"/>
</dbReference>
<dbReference type="Pfam" id="PF06337">
    <property type="entry name" value="DUSP"/>
    <property type="match status" value="1"/>
</dbReference>
<dbReference type="InterPro" id="IPR028889">
    <property type="entry name" value="USP"/>
</dbReference>
<evidence type="ECO:0000256" key="8">
    <source>
        <dbReference type="SAM" id="MobiDB-lite"/>
    </source>
</evidence>